<comment type="caution">
    <text evidence="3">The sequence shown here is derived from an EMBL/GenBank/DDBJ whole genome shotgun (WGS) entry which is preliminary data.</text>
</comment>
<dbReference type="Pfam" id="PF13511">
    <property type="entry name" value="DUF4124"/>
    <property type="match status" value="1"/>
</dbReference>
<accession>A0A4R3N5R0</accession>
<reference evidence="3 4" key="1">
    <citation type="submission" date="2019-03" db="EMBL/GenBank/DDBJ databases">
        <title>Genomic Encyclopedia of Type Strains, Phase IV (KMG-IV): sequencing the most valuable type-strain genomes for metagenomic binning, comparative biology and taxonomic classification.</title>
        <authorList>
            <person name="Goeker M."/>
        </authorList>
    </citation>
    <scope>NUCLEOTIDE SEQUENCE [LARGE SCALE GENOMIC DNA]</scope>
    <source>
        <strain evidence="3 4">DSM 13587</strain>
    </source>
</reference>
<dbReference type="RefSeq" id="WP_132975236.1">
    <property type="nucleotide sequence ID" value="NZ_SMAO01000001.1"/>
</dbReference>
<gene>
    <name evidence="3" type="ORF">EDC35_101424</name>
</gene>
<evidence type="ECO:0000259" key="2">
    <source>
        <dbReference type="Pfam" id="PF13511"/>
    </source>
</evidence>
<evidence type="ECO:0000256" key="1">
    <source>
        <dbReference type="SAM" id="MobiDB-lite"/>
    </source>
</evidence>
<evidence type="ECO:0000313" key="4">
    <source>
        <dbReference type="Proteomes" id="UP000295717"/>
    </source>
</evidence>
<keyword evidence="4" id="KW-1185">Reference proteome</keyword>
<feature type="compositionally biased region" description="Basic and acidic residues" evidence="1">
    <location>
        <begin position="137"/>
        <end position="156"/>
    </location>
</feature>
<evidence type="ECO:0000313" key="3">
    <source>
        <dbReference type="EMBL" id="TCT24104.1"/>
    </source>
</evidence>
<protein>
    <submittedName>
        <fullName evidence="3">Uncharacterized protein DUF4124</fullName>
    </submittedName>
</protein>
<dbReference type="Proteomes" id="UP000295717">
    <property type="component" value="Unassembled WGS sequence"/>
</dbReference>
<proteinExistence type="predicted"/>
<dbReference type="EMBL" id="SMAO01000001">
    <property type="protein sequence ID" value="TCT24104.1"/>
    <property type="molecule type" value="Genomic_DNA"/>
</dbReference>
<feature type="domain" description="DUF4124" evidence="2">
    <location>
        <begin position="11"/>
        <end position="60"/>
    </location>
</feature>
<dbReference type="AlphaFoldDB" id="A0A4R3N5R0"/>
<organism evidence="3 4">
    <name type="scientific">Thiobaca trueperi</name>
    <dbReference type="NCBI Taxonomy" id="127458"/>
    <lineage>
        <taxon>Bacteria</taxon>
        <taxon>Pseudomonadati</taxon>
        <taxon>Pseudomonadota</taxon>
        <taxon>Gammaproteobacteria</taxon>
        <taxon>Chromatiales</taxon>
        <taxon>Chromatiaceae</taxon>
        <taxon>Thiobaca</taxon>
    </lineage>
</organism>
<sequence length="176" mass="19661">MQRILTGLIGLMLAGGALAVEVYKCADPFTGNLTISQLPCAPDARREAVNVTRPSDDAIQASQQLWEEIGAQQDVARRQRELARQALREQERLQAEQRALKAQQEALRDASRAAGQPREFVYPDPRWTPRPPHRQHRPDDDRHRPPPAPRESETRGRGINGTAWPGLSIKPVTGGR</sequence>
<dbReference type="InterPro" id="IPR025392">
    <property type="entry name" value="DUF4124"/>
</dbReference>
<name>A0A4R3N5R0_9GAMM</name>
<feature type="region of interest" description="Disordered" evidence="1">
    <location>
        <begin position="98"/>
        <end position="176"/>
    </location>
</feature>